<dbReference type="GO" id="GO:0005525">
    <property type="term" value="F:GTP binding"/>
    <property type="evidence" value="ECO:0007669"/>
    <property type="project" value="InterPro"/>
</dbReference>
<dbReference type="PANTHER" id="PTHR40072:SF1">
    <property type="entry name" value="MOLYBDOPTERIN-GUANINE DINUCLEOTIDE BIOSYNTHESIS ADAPTER PROTEIN"/>
    <property type="match status" value="1"/>
</dbReference>
<dbReference type="RefSeq" id="WP_078685735.1">
    <property type="nucleotide sequence ID" value="NZ_FUYA01000009.1"/>
</dbReference>
<dbReference type="Pfam" id="PF03205">
    <property type="entry name" value="MobB"/>
    <property type="match status" value="1"/>
</dbReference>
<dbReference type="Pfam" id="PF04060">
    <property type="entry name" value="FeS"/>
    <property type="match status" value="1"/>
</dbReference>
<evidence type="ECO:0000256" key="1">
    <source>
        <dbReference type="ARBA" id="ARBA00022485"/>
    </source>
</evidence>
<dbReference type="PROSITE" id="PS51656">
    <property type="entry name" value="4FE4S"/>
    <property type="match status" value="1"/>
</dbReference>
<dbReference type="InterPro" id="IPR027417">
    <property type="entry name" value="P-loop_NTPase"/>
</dbReference>
<name>A0A1T4WNI5_9BACT</name>
<protein>
    <submittedName>
        <fullName evidence="6">Molybdopterin-guanine dinucleotide biosynthesis protein B</fullName>
    </submittedName>
</protein>
<dbReference type="EMBL" id="FUYA01000009">
    <property type="protein sequence ID" value="SKA78903.1"/>
    <property type="molecule type" value="Genomic_DNA"/>
</dbReference>
<evidence type="ECO:0000256" key="2">
    <source>
        <dbReference type="ARBA" id="ARBA00022723"/>
    </source>
</evidence>
<evidence type="ECO:0000259" key="5">
    <source>
        <dbReference type="PROSITE" id="PS51656"/>
    </source>
</evidence>
<dbReference type="GO" id="GO:0046872">
    <property type="term" value="F:metal ion binding"/>
    <property type="evidence" value="ECO:0007669"/>
    <property type="project" value="UniProtKB-KW"/>
</dbReference>
<dbReference type="PANTHER" id="PTHR40072">
    <property type="entry name" value="MOLYBDOPTERIN-GUANINE DINUCLEOTIDE BIOSYNTHESIS ADAPTER PROTEIN-RELATED"/>
    <property type="match status" value="1"/>
</dbReference>
<evidence type="ECO:0000256" key="3">
    <source>
        <dbReference type="ARBA" id="ARBA00023004"/>
    </source>
</evidence>
<sequence>MKAVGIVGFKKSGKTTLALELGAELKRRGVVAAAAKFSSHSLDRDETDTSRLREVYGSCAGLTEQEAAVFYEGKRFLPDLMPMLLGEVLVVEGGKSLGWLPRIILPKTEDEVALLKPELALGSWGEIDVPGVQRFTDIGELADCVLEKGFALPGLDCGACGNPGCEELAREIVAGRATVADCKSSKGDKLSLKVGGKRVAMNGFVGDMIAASVEGMVDQLKGVGPGEIRLTIKR</sequence>
<dbReference type="GO" id="GO:0051539">
    <property type="term" value="F:4 iron, 4 sulfur cluster binding"/>
    <property type="evidence" value="ECO:0007669"/>
    <property type="project" value="UniProtKB-KW"/>
</dbReference>
<dbReference type="InterPro" id="IPR004435">
    <property type="entry name" value="MobB_dom"/>
</dbReference>
<reference evidence="6 7" key="1">
    <citation type="submission" date="2017-02" db="EMBL/GenBank/DDBJ databases">
        <authorList>
            <person name="Peterson S.W."/>
        </authorList>
    </citation>
    <scope>NUCLEOTIDE SEQUENCE [LARGE SCALE GENOMIC DNA]</scope>
    <source>
        <strain evidence="6 7">DSM 18034</strain>
    </source>
</reference>
<accession>A0A1T4WNI5</accession>
<evidence type="ECO:0000313" key="6">
    <source>
        <dbReference type="EMBL" id="SKA78903.1"/>
    </source>
</evidence>
<keyword evidence="7" id="KW-1185">Reference proteome</keyword>
<organism evidence="6 7">
    <name type="scientific">Desulfobaculum bizertense DSM 18034</name>
    <dbReference type="NCBI Taxonomy" id="1121442"/>
    <lineage>
        <taxon>Bacteria</taxon>
        <taxon>Pseudomonadati</taxon>
        <taxon>Thermodesulfobacteriota</taxon>
        <taxon>Desulfovibrionia</taxon>
        <taxon>Desulfovibrionales</taxon>
        <taxon>Desulfovibrionaceae</taxon>
        <taxon>Desulfobaculum</taxon>
    </lineage>
</organism>
<dbReference type="Gene3D" id="1.10.15.40">
    <property type="entry name" value="Electron transport complex subunit B, putative Fe-S cluster"/>
    <property type="match status" value="1"/>
</dbReference>
<keyword evidence="4" id="KW-0411">Iron-sulfur</keyword>
<dbReference type="InterPro" id="IPR052539">
    <property type="entry name" value="MGD_biosynthesis_adapter"/>
</dbReference>
<gene>
    <name evidence="6" type="ORF">SAMN02745702_02453</name>
</gene>
<keyword evidence="2" id="KW-0479">Metal-binding</keyword>
<feature type="domain" description="4Fe-4S" evidence="5">
    <location>
        <begin position="140"/>
        <end position="200"/>
    </location>
</feature>
<dbReference type="Proteomes" id="UP000189733">
    <property type="component" value="Unassembled WGS sequence"/>
</dbReference>
<evidence type="ECO:0000256" key="4">
    <source>
        <dbReference type="ARBA" id="ARBA00023014"/>
    </source>
</evidence>
<evidence type="ECO:0000313" key="7">
    <source>
        <dbReference type="Proteomes" id="UP000189733"/>
    </source>
</evidence>
<dbReference type="InterPro" id="IPR007202">
    <property type="entry name" value="4Fe-4S_dom"/>
</dbReference>
<dbReference type="OrthoDB" id="9789936at2"/>
<proteinExistence type="predicted"/>
<dbReference type="AlphaFoldDB" id="A0A1T4WNI5"/>
<dbReference type="Gene3D" id="3.40.50.300">
    <property type="entry name" value="P-loop containing nucleotide triphosphate hydrolases"/>
    <property type="match status" value="1"/>
</dbReference>
<dbReference type="SUPFAM" id="SSF52540">
    <property type="entry name" value="P-loop containing nucleoside triphosphate hydrolases"/>
    <property type="match status" value="1"/>
</dbReference>
<dbReference type="STRING" id="1121442.SAMN02745702_02453"/>
<dbReference type="GO" id="GO:0006777">
    <property type="term" value="P:Mo-molybdopterin cofactor biosynthetic process"/>
    <property type="evidence" value="ECO:0007669"/>
    <property type="project" value="InterPro"/>
</dbReference>
<keyword evidence="3" id="KW-0408">Iron</keyword>
<keyword evidence="1" id="KW-0004">4Fe-4S</keyword>